<evidence type="ECO:0000313" key="6">
    <source>
        <dbReference type="Proteomes" id="UP000324897"/>
    </source>
</evidence>
<evidence type="ECO:0000256" key="1">
    <source>
        <dbReference type="ARBA" id="ARBA00008668"/>
    </source>
</evidence>
<dbReference type="Pfam" id="PF00657">
    <property type="entry name" value="Lipase_GDSL"/>
    <property type="match status" value="1"/>
</dbReference>
<evidence type="ECO:0008006" key="7">
    <source>
        <dbReference type="Google" id="ProtNLM"/>
    </source>
</evidence>
<sequence>MASRGGPFTLVALCLFELALHGAAAPLVPAVFVFGDSMVDVGNNNYIEKCKVGCRADYPHFGVDYPGQAPTGRFSNGYNLADQLAQLLGFAESPPPFLSLPNASLIPQMSTGINFASGGSGLNDSTGNGPVCRHVLSLTEQVGNFTNLVRLWKSENQTAAGRVSESLFFISTGSNDLFEYIDFKAPKNRNDTEFLQQLVAFYSDHLKGLYGAGARRFSVLSPSLVGCCPSQRLIAHKRKDVDKYGCLGAANTLSNQLYPMIASMLHGLSLELPGMNYSLADSIRMAEFIFNNTHTPAYNFTVLDWACCGSGKFGAGGCDASARLCNNRDKYLFWDDYHPSNAATEVAAKEIFGDPGIFVHPINVQQLVEPRPQRMII</sequence>
<dbReference type="GO" id="GO:0016042">
    <property type="term" value="P:lipid catabolic process"/>
    <property type="evidence" value="ECO:0007669"/>
    <property type="project" value="UniProtKB-KW"/>
</dbReference>
<dbReference type="AlphaFoldDB" id="A0A5J9TU31"/>
<dbReference type="GO" id="GO:0016788">
    <property type="term" value="F:hydrolase activity, acting on ester bonds"/>
    <property type="evidence" value="ECO:0007669"/>
    <property type="project" value="InterPro"/>
</dbReference>
<protein>
    <recommendedName>
        <fullName evidence="7">GDSL esterase/lipase</fullName>
    </recommendedName>
</protein>
<feature type="non-terminal residue" evidence="5">
    <location>
        <position position="1"/>
    </location>
</feature>
<keyword evidence="3" id="KW-0443">Lipid metabolism</keyword>
<proteinExistence type="inferred from homology"/>
<accession>A0A5J9TU31</accession>
<dbReference type="EMBL" id="RWGY01000031">
    <property type="protein sequence ID" value="TVU14893.1"/>
    <property type="molecule type" value="Genomic_DNA"/>
</dbReference>
<dbReference type="InterPro" id="IPR035669">
    <property type="entry name" value="SGNH_plant_lipase-like"/>
</dbReference>
<evidence type="ECO:0000256" key="2">
    <source>
        <dbReference type="ARBA" id="ARBA00022801"/>
    </source>
</evidence>
<reference evidence="5 6" key="1">
    <citation type="journal article" date="2019" name="Sci. Rep.">
        <title>A high-quality genome of Eragrostis curvula grass provides insights into Poaceae evolution and supports new strategies to enhance forage quality.</title>
        <authorList>
            <person name="Carballo J."/>
            <person name="Santos B.A.C.M."/>
            <person name="Zappacosta D."/>
            <person name="Garbus I."/>
            <person name="Selva J.P."/>
            <person name="Gallo C.A."/>
            <person name="Diaz A."/>
            <person name="Albertini E."/>
            <person name="Caccamo M."/>
            <person name="Echenique V."/>
        </authorList>
    </citation>
    <scope>NUCLEOTIDE SEQUENCE [LARGE SCALE GENOMIC DNA]</scope>
    <source>
        <strain evidence="6">cv. Victoria</strain>
        <tissue evidence="5">Leaf</tissue>
    </source>
</reference>
<name>A0A5J9TU31_9POAL</name>
<keyword evidence="2" id="KW-0378">Hydrolase</keyword>
<keyword evidence="4" id="KW-0732">Signal</keyword>
<dbReference type="Gene3D" id="3.40.50.1110">
    <property type="entry name" value="SGNH hydrolase"/>
    <property type="match status" value="1"/>
</dbReference>
<dbReference type="OrthoDB" id="1600564at2759"/>
<keyword evidence="3" id="KW-0442">Lipid degradation</keyword>
<dbReference type="InterPro" id="IPR001087">
    <property type="entry name" value="GDSL"/>
</dbReference>
<dbReference type="PANTHER" id="PTHR45648">
    <property type="entry name" value="GDSL LIPASE/ACYLHYDROLASE FAMILY PROTEIN (AFU_ORTHOLOGUE AFUA_4G14700)"/>
    <property type="match status" value="1"/>
</dbReference>
<dbReference type="CDD" id="cd01837">
    <property type="entry name" value="SGNH_plant_lipase_like"/>
    <property type="match status" value="1"/>
</dbReference>
<gene>
    <name evidence="5" type="ORF">EJB05_38390</name>
</gene>
<organism evidence="5 6">
    <name type="scientific">Eragrostis curvula</name>
    <name type="common">weeping love grass</name>
    <dbReference type="NCBI Taxonomy" id="38414"/>
    <lineage>
        <taxon>Eukaryota</taxon>
        <taxon>Viridiplantae</taxon>
        <taxon>Streptophyta</taxon>
        <taxon>Embryophyta</taxon>
        <taxon>Tracheophyta</taxon>
        <taxon>Spermatophyta</taxon>
        <taxon>Magnoliopsida</taxon>
        <taxon>Liliopsida</taxon>
        <taxon>Poales</taxon>
        <taxon>Poaceae</taxon>
        <taxon>PACMAD clade</taxon>
        <taxon>Chloridoideae</taxon>
        <taxon>Eragrostideae</taxon>
        <taxon>Eragrostidinae</taxon>
        <taxon>Eragrostis</taxon>
    </lineage>
</organism>
<keyword evidence="6" id="KW-1185">Reference proteome</keyword>
<evidence type="ECO:0000313" key="5">
    <source>
        <dbReference type="EMBL" id="TVU14893.1"/>
    </source>
</evidence>
<evidence type="ECO:0000256" key="4">
    <source>
        <dbReference type="SAM" id="SignalP"/>
    </source>
</evidence>
<feature type="signal peptide" evidence="4">
    <location>
        <begin position="1"/>
        <end position="24"/>
    </location>
</feature>
<evidence type="ECO:0000256" key="3">
    <source>
        <dbReference type="ARBA" id="ARBA00022963"/>
    </source>
</evidence>
<dbReference type="InterPro" id="IPR036514">
    <property type="entry name" value="SGNH_hydro_sf"/>
</dbReference>
<dbReference type="Proteomes" id="UP000324897">
    <property type="component" value="Unassembled WGS sequence"/>
</dbReference>
<dbReference type="InterPro" id="IPR051058">
    <property type="entry name" value="GDSL_Est/Lipase"/>
</dbReference>
<dbReference type="PANTHER" id="PTHR45648:SF150">
    <property type="entry name" value="GDSL ESTERASE_LIPASE"/>
    <property type="match status" value="1"/>
</dbReference>
<comment type="similarity">
    <text evidence="1">Belongs to the 'GDSL' lipolytic enzyme family.</text>
</comment>
<feature type="chain" id="PRO_5023858207" description="GDSL esterase/lipase" evidence="4">
    <location>
        <begin position="25"/>
        <end position="377"/>
    </location>
</feature>
<dbReference type="Gramene" id="TVU14893">
    <property type="protein sequence ID" value="TVU14893"/>
    <property type="gene ID" value="EJB05_38390"/>
</dbReference>
<comment type="caution">
    <text evidence="5">The sequence shown here is derived from an EMBL/GenBank/DDBJ whole genome shotgun (WGS) entry which is preliminary data.</text>
</comment>